<dbReference type="AlphaFoldDB" id="A0A1T5HV75"/>
<keyword evidence="1" id="KW-0472">Membrane</keyword>
<dbReference type="Proteomes" id="UP000189966">
    <property type="component" value="Unassembled WGS sequence"/>
</dbReference>
<gene>
    <name evidence="2" type="ORF">CZ809_00214</name>
</gene>
<keyword evidence="1" id="KW-1133">Transmembrane helix</keyword>
<evidence type="ECO:0000313" key="2">
    <source>
        <dbReference type="EMBL" id="SKC30737.1"/>
    </source>
</evidence>
<sequence length="211" mass="24419">MAIEVACSTASVWIEPKYIIPAFMVLFSSGLFPFLLHKYKVKREREEKLFDTRKEEYQGYFKKMEEAARLAGQDYDKYLTETLPNASRKLYEAQSSPEAVVEYQQTLNAFTKDINDGFMKATNELVSLRIVCSNKLAVLLDDFEGTYQAMMSLQPQMLEEIRQSLTPESFITGQFNFETPSKIMMNELGTSLVETRNLIIKTMRKELGFEY</sequence>
<reference evidence="2 3" key="1">
    <citation type="submission" date="2017-02" db="EMBL/GenBank/DDBJ databases">
        <authorList>
            <person name="Peterson S.W."/>
        </authorList>
    </citation>
    <scope>NUCLEOTIDE SEQUENCE [LARGE SCALE GENOMIC DNA]</scope>
    <source>
        <strain evidence="3">type strain: NCCB 100098</strain>
    </source>
</reference>
<proteinExistence type="predicted"/>
<dbReference type="RefSeq" id="WP_080155600.1">
    <property type="nucleotide sequence ID" value="NZ_FUZI01000001.1"/>
</dbReference>
<name>A0A1T5HV75_9GAMM</name>
<feature type="transmembrane region" description="Helical" evidence="1">
    <location>
        <begin position="18"/>
        <end position="36"/>
    </location>
</feature>
<dbReference type="OrthoDB" id="6398892at2"/>
<evidence type="ECO:0000256" key="1">
    <source>
        <dbReference type="SAM" id="Phobius"/>
    </source>
</evidence>
<evidence type="ECO:0000313" key="3">
    <source>
        <dbReference type="Proteomes" id="UP000189966"/>
    </source>
</evidence>
<protein>
    <submittedName>
        <fullName evidence="2">Uncharacterized protein</fullName>
    </submittedName>
</protein>
<keyword evidence="1" id="KW-0812">Transmembrane</keyword>
<accession>A0A1T5HV75</accession>
<organism evidence="2 3">
    <name type="scientific">Photobacterium piscicola</name>
    <dbReference type="NCBI Taxonomy" id="1378299"/>
    <lineage>
        <taxon>Bacteria</taxon>
        <taxon>Pseudomonadati</taxon>
        <taxon>Pseudomonadota</taxon>
        <taxon>Gammaproteobacteria</taxon>
        <taxon>Vibrionales</taxon>
        <taxon>Vibrionaceae</taxon>
        <taxon>Photobacterium</taxon>
    </lineage>
</organism>
<dbReference type="EMBL" id="FUZI01000001">
    <property type="protein sequence ID" value="SKC30737.1"/>
    <property type="molecule type" value="Genomic_DNA"/>
</dbReference>